<name>A0A645GWC1_9ZZZZ</name>
<comment type="caution">
    <text evidence="1">The sequence shown here is derived from an EMBL/GenBank/DDBJ whole genome shotgun (WGS) entry which is preliminary data.</text>
</comment>
<organism evidence="1">
    <name type="scientific">bioreactor metagenome</name>
    <dbReference type="NCBI Taxonomy" id="1076179"/>
    <lineage>
        <taxon>unclassified sequences</taxon>
        <taxon>metagenomes</taxon>
        <taxon>ecological metagenomes</taxon>
    </lineage>
</organism>
<proteinExistence type="predicted"/>
<accession>A0A645GWC1</accession>
<sequence length="157" mass="16863">MLLHLVELGRDDDRQRVLLAVHRALLQRGEHLGEGHGRGDDAERLVGRDVHRVLHGAHLQALEVFGAFDVALAVGHVAETVLRPGQGLEALGVELGEQFLPNGAVQHGARMRLVAEQKGHVQNLGFGHEVGYRAAGAEGQLLRAELHGLDGFALAAQ</sequence>
<dbReference type="EMBL" id="VSSQ01082302">
    <property type="protein sequence ID" value="MPN30977.1"/>
    <property type="molecule type" value="Genomic_DNA"/>
</dbReference>
<protein>
    <submittedName>
        <fullName evidence="1">Uncharacterized protein</fullName>
    </submittedName>
</protein>
<reference evidence="1" key="1">
    <citation type="submission" date="2019-08" db="EMBL/GenBank/DDBJ databases">
        <authorList>
            <person name="Kucharzyk K."/>
            <person name="Murdoch R.W."/>
            <person name="Higgins S."/>
            <person name="Loffler F."/>
        </authorList>
    </citation>
    <scope>NUCLEOTIDE SEQUENCE</scope>
</reference>
<evidence type="ECO:0000313" key="1">
    <source>
        <dbReference type="EMBL" id="MPN30977.1"/>
    </source>
</evidence>
<gene>
    <name evidence="1" type="ORF">SDC9_178448</name>
</gene>
<dbReference type="AlphaFoldDB" id="A0A645GWC1"/>